<evidence type="ECO:0000313" key="3">
    <source>
        <dbReference type="Proteomes" id="UP001148838"/>
    </source>
</evidence>
<dbReference type="InterPro" id="IPR036397">
    <property type="entry name" value="RNaseH_sf"/>
</dbReference>
<dbReference type="PANTHER" id="PTHR47326">
    <property type="entry name" value="TRANSPOSABLE ELEMENT TC3 TRANSPOSASE-LIKE PROTEIN"/>
    <property type="match status" value="1"/>
</dbReference>
<gene>
    <name evidence="2" type="ORF">ANN_17571</name>
</gene>
<proteinExistence type="predicted"/>
<dbReference type="PANTHER" id="PTHR47326:SF1">
    <property type="entry name" value="HTH PSQ-TYPE DOMAIN-CONTAINING PROTEIN"/>
    <property type="match status" value="1"/>
</dbReference>
<dbReference type="Proteomes" id="UP001148838">
    <property type="component" value="Unassembled WGS sequence"/>
</dbReference>
<comment type="caution">
    <text evidence="2">The sequence shown here is derived from an EMBL/GenBank/DDBJ whole genome shotgun (WGS) entry which is preliminary data.</text>
</comment>
<organism evidence="2 3">
    <name type="scientific">Periplaneta americana</name>
    <name type="common">American cockroach</name>
    <name type="synonym">Blatta americana</name>
    <dbReference type="NCBI Taxonomy" id="6978"/>
    <lineage>
        <taxon>Eukaryota</taxon>
        <taxon>Metazoa</taxon>
        <taxon>Ecdysozoa</taxon>
        <taxon>Arthropoda</taxon>
        <taxon>Hexapoda</taxon>
        <taxon>Insecta</taxon>
        <taxon>Pterygota</taxon>
        <taxon>Neoptera</taxon>
        <taxon>Polyneoptera</taxon>
        <taxon>Dictyoptera</taxon>
        <taxon>Blattodea</taxon>
        <taxon>Blattoidea</taxon>
        <taxon>Blattidae</taxon>
        <taxon>Blattinae</taxon>
        <taxon>Periplaneta</taxon>
    </lineage>
</organism>
<name>A0ABQ8STG1_PERAM</name>
<protein>
    <submittedName>
        <fullName evidence="2">Uncharacterized protein</fullName>
    </submittedName>
</protein>
<evidence type="ECO:0000256" key="1">
    <source>
        <dbReference type="SAM" id="MobiDB-lite"/>
    </source>
</evidence>
<feature type="region of interest" description="Disordered" evidence="1">
    <location>
        <begin position="79"/>
        <end position="109"/>
    </location>
</feature>
<reference evidence="2 3" key="1">
    <citation type="journal article" date="2022" name="Allergy">
        <title>Genome assembly and annotation of Periplaneta americana reveal a comprehensive cockroach allergen profile.</title>
        <authorList>
            <person name="Wang L."/>
            <person name="Xiong Q."/>
            <person name="Saelim N."/>
            <person name="Wang L."/>
            <person name="Nong W."/>
            <person name="Wan A.T."/>
            <person name="Shi M."/>
            <person name="Liu X."/>
            <person name="Cao Q."/>
            <person name="Hui J.H.L."/>
            <person name="Sookrung N."/>
            <person name="Leung T.F."/>
            <person name="Tungtrongchitr A."/>
            <person name="Tsui S.K.W."/>
        </authorList>
    </citation>
    <scope>NUCLEOTIDE SEQUENCE [LARGE SCALE GENOMIC DNA]</scope>
    <source>
        <strain evidence="2">PWHHKU_190912</strain>
    </source>
</reference>
<accession>A0ABQ8STG1</accession>
<keyword evidence="3" id="KW-1185">Reference proteome</keyword>
<dbReference type="Gene3D" id="3.30.420.10">
    <property type="entry name" value="Ribonuclease H-like superfamily/Ribonuclease H"/>
    <property type="match status" value="1"/>
</dbReference>
<dbReference type="EMBL" id="JAJSOF020000021">
    <property type="protein sequence ID" value="KAJ4437427.1"/>
    <property type="molecule type" value="Genomic_DNA"/>
</dbReference>
<evidence type="ECO:0000313" key="2">
    <source>
        <dbReference type="EMBL" id="KAJ4437427.1"/>
    </source>
</evidence>
<sequence length="142" mass="16973">MGHNLAIYPQYADPKPRKVKWRLRFHPYRLQLLQALKPEDKMLRRNFCVSMQTLIENDDEFIRFVVFSDEATFHLSERFQKTHQRKLPPKGPSPTKRLLASRSHAEAEVEDLPTRMEVSCGWHDDPPNRYSWFAEPDFRYLS</sequence>